<feature type="domain" description="TonB-dependent receptor plug" evidence="11">
    <location>
        <begin position="228"/>
        <end position="355"/>
    </location>
</feature>
<dbReference type="PROSITE" id="PS52016">
    <property type="entry name" value="TONB_DEPENDENT_REC_3"/>
    <property type="match status" value="1"/>
</dbReference>
<proteinExistence type="predicted"/>
<evidence type="ECO:0000256" key="6">
    <source>
        <dbReference type="ARBA" id="ARBA00023136"/>
    </source>
</evidence>
<dbReference type="Pfam" id="PF07715">
    <property type="entry name" value="Plug"/>
    <property type="match status" value="1"/>
</dbReference>
<accession>A0A644WSV0</accession>
<evidence type="ECO:0000256" key="8">
    <source>
        <dbReference type="ARBA" id="ARBA00023237"/>
    </source>
</evidence>
<dbReference type="Pfam" id="PF13715">
    <property type="entry name" value="CarbopepD_reg_2"/>
    <property type="match status" value="1"/>
</dbReference>
<dbReference type="InterPro" id="IPR008969">
    <property type="entry name" value="CarboxyPept-like_regulatory"/>
</dbReference>
<feature type="region of interest" description="Disordered" evidence="9">
    <location>
        <begin position="118"/>
        <end position="140"/>
    </location>
</feature>
<evidence type="ECO:0000256" key="1">
    <source>
        <dbReference type="ARBA" id="ARBA00004571"/>
    </source>
</evidence>
<comment type="caution">
    <text evidence="12">The sequence shown here is derived from an EMBL/GenBank/DDBJ whole genome shotgun (WGS) entry which is preliminary data.</text>
</comment>
<organism evidence="12">
    <name type="scientific">bioreactor metagenome</name>
    <dbReference type="NCBI Taxonomy" id="1076179"/>
    <lineage>
        <taxon>unclassified sequences</taxon>
        <taxon>metagenomes</taxon>
        <taxon>ecological metagenomes</taxon>
    </lineage>
</organism>
<dbReference type="NCBIfam" id="TIGR04057">
    <property type="entry name" value="SusC_RagA_signa"/>
    <property type="match status" value="1"/>
</dbReference>
<feature type="domain" description="TonB-dependent receptor-like beta-barrel" evidence="10">
    <location>
        <begin position="563"/>
        <end position="1001"/>
    </location>
</feature>
<evidence type="ECO:0000256" key="4">
    <source>
        <dbReference type="ARBA" id="ARBA00022729"/>
    </source>
</evidence>
<dbReference type="AlphaFoldDB" id="A0A644WSV0"/>
<dbReference type="GO" id="GO:0009279">
    <property type="term" value="C:cell outer membrane"/>
    <property type="evidence" value="ECO:0007669"/>
    <property type="project" value="UniProtKB-SubCell"/>
</dbReference>
<evidence type="ECO:0000256" key="5">
    <source>
        <dbReference type="ARBA" id="ARBA00023077"/>
    </source>
</evidence>
<keyword evidence="4" id="KW-0732">Signal</keyword>
<dbReference type="Pfam" id="PF00593">
    <property type="entry name" value="TonB_dep_Rec_b-barrel"/>
    <property type="match status" value="1"/>
</dbReference>
<keyword evidence="7" id="KW-0675">Receptor</keyword>
<dbReference type="InterPro" id="IPR037066">
    <property type="entry name" value="Plug_dom_sf"/>
</dbReference>
<dbReference type="InterPro" id="IPR012910">
    <property type="entry name" value="Plug_dom"/>
</dbReference>
<name>A0A644WSV0_9ZZZZ</name>
<dbReference type="InterPro" id="IPR036942">
    <property type="entry name" value="Beta-barrel_TonB_sf"/>
</dbReference>
<protein>
    <recommendedName>
        <fullName evidence="13">TonB-dependent receptor SusC</fullName>
    </recommendedName>
</protein>
<dbReference type="PANTHER" id="PTHR30069">
    <property type="entry name" value="TONB-DEPENDENT OUTER MEMBRANE RECEPTOR"/>
    <property type="match status" value="1"/>
</dbReference>
<evidence type="ECO:0000256" key="2">
    <source>
        <dbReference type="ARBA" id="ARBA00022448"/>
    </source>
</evidence>
<dbReference type="EMBL" id="VSSQ01001261">
    <property type="protein sequence ID" value="MPM06747.1"/>
    <property type="molecule type" value="Genomic_DNA"/>
</dbReference>
<gene>
    <name evidence="12" type="ORF">SDC9_53050</name>
</gene>
<evidence type="ECO:0000256" key="3">
    <source>
        <dbReference type="ARBA" id="ARBA00022692"/>
    </source>
</evidence>
<evidence type="ECO:0000313" key="12">
    <source>
        <dbReference type="EMBL" id="MPM06747.1"/>
    </source>
</evidence>
<keyword evidence="8" id="KW-0998">Cell outer membrane</keyword>
<keyword evidence="6" id="KW-0472">Membrane</keyword>
<sequence length="1213" mass="135731">MKKIKHAKETFLSRQVFILALVLFLCQATNMYSKENVAEDFQQKKVTLNSNGELLTKAIETIIKQSGSEIVFFNSQIGNIKCGKIQLTSVTVETALEEILRGTGFGFVKQDGRFVIKESPNTPKETKQNNPGIEIRGRVTDESGEPLPGAWVIVKGTSIKVYTNMDGEYQITVPGVNSIIQVFFLGMENKEFKITSPKQTIINFTCKIKENTLQEAVFVSTGYQKMSRRDMVGALTTVNAEDINMPNYASIDQMLQGIVPGMIVSNSSSRVGTSPSIQIRGTSTLLGDTQPLWVVDGIIQEDPIKINASTLMSDDIKNIIGNQVSWLNPMDIETITVLKDASSTAIYGSKASNGVIVITTKQAKANQERLSINYSSSLTINSRPNYGQFNLMNSQERIQFSDEVFGSGVPYSQVPYYDYNTYEGVKRLYIEGYISLDEFNEKRRRFETVNTDWFKLLTRTGLNHTHNLSLMGRSQSTTYTASASYTKQQGQEIGNDSERFTGRISLGFKIRENMRLNVSITGSYGLNTGFGQGVSPLHYATNTSRAVQAYDELGELSYYQRINTYKYNKLVPTLSYNIINERDNSGSFTESMRLSSNLDFTWNLFKGISYNLTGGYNYNVSAMESYLSEQTYSIANSYRGYDFETALPQSVNFKAAMLPFGGALFTNDARQKSYNIQNKIAFNQLFRSGKDRLNILLGHELRSGTNLSTANTVWGYSLDRGQSIIQPTIPAEVIPTAGANGSYTGFGILSDLYSGRWKKQDQTNNFMSLFGTLAYSVDNKYIFNASIRNDFSNRFGQNVNKRIDPTYSFGLSWRVSEEDFVRRHLSFISQLNLRATYGIQGNALTNVSPELILVKQGKKNVFEQYYSTISKIPNPHLKWERTTNWNIGGDVQLFNKVSLTFDYYTRRSNAIISQDVPYEMGIPTSLMNGGIIHNRGLEGTLTFAPINTKEVGLALSFNSSKNWNKTGEPVGEIMFEQYLSGKAGSIIKEGYPLDAFWSYSFAGLDPQTGAAVFNLMDTPVDIAKADPTSFLEYSGERTPSISGGLGINFRYRSFSVRSGFSLMMGGKTRLPSPYTNFWNGIKLPGPESNISKSLNDRWKKPGDEKFTNIPGIHMGNIEYKLLPNEINSTLPLEMWEKSTAMVVDASFLRCRDLSITWRANEKNLKKIKFSSIAVTASVNNLFVIASKRFNGFDPELKDSVLPKSYSLSVSIGF</sequence>
<evidence type="ECO:0000259" key="10">
    <source>
        <dbReference type="Pfam" id="PF00593"/>
    </source>
</evidence>
<evidence type="ECO:0008006" key="13">
    <source>
        <dbReference type="Google" id="ProtNLM"/>
    </source>
</evidence>
<dbReference type="Gene3D" id="2.40.170.20">
    <property type="entry name" value="TonB-dependent receptor, beta-barrel domain"/>
    <property type="match status" value="1"/>
</dbReference>
<comment type="subcellular location">
    <subcellularLocation>
        <location evidence="1">Cell outer membrane</location>
        <topology evidence="1">Multi-pass membrane protein</topology>
    </subcellularLocation>
</comment>
<reference evidence="12" key="1">
    <citation type="submission" date="2019-08" db="EMBL/GenBank/DDBJ databases">
        <authorList>
            <person name="Kucharzyk K."/>
            <person name="Murdoch R.W."/>
            <person name="Higgins S."/>
            <person name="Loffler F."/>
        </authorList>
    </citation>
    <scope>NUCLEOTIDE SEQUENCE</scope>
</reference>
<evidence type="ECO:0000256" key="9">
    <source>
        <dbReference type="SAM" id="MobiDB-lite"/>
    </source>
</evidence>
<dbReference type="GO" id="GO:0015344">
    <property type="term" value="F:siderophore uptake transmembrane transporter activity"/>
    <property type="evidence" value="ECO:0007669"/>
    <property type="project" value="TreeGrafter"/>
</dbReference>
<dbReference type="NCBIfam" id="TIGR04056">
    <property type="entry name" value="OMP_RagA_SusC"/>
    <property type="match status" value="1"/>
</dbReference>
<dbReference type="InterPro" id="IPR039426">
    <property type="entry name" value="TonB-dep_rcpt-like"/>
</dbReference>
<dbReference type="InterPro" id="IPR000531">
    <property type="entry name" value="Beta-barrel_TonB"/>
</dbReference>
<dbReference type="GO" id="GO:0044718">
    <property type="term" value="P:siderophore transmembrane transport"/>
    <property type="evidence" value="ECO:0007669"/>
    <property type="project" value="TreeGrafter"/>
</dbReference>
<keyword evidence="3" id="KW-0812">Transmembrane</keyword>
<evidence type="ECO:0000259" key="11">
    <source>
        <dbReference type="Pfam" id="PF07715"/>
    </source>
</evidence>
<evidence type="ECO:0000256" key="7">
    <source>
        <dbReference type="ARBA" id="ARBA00023170"/>
    </source>
</evidence>
<keyword evidence="2" id="KW-0813">Transport</keyword>
<dbReference type="Gene3D" id="3.55.50.30">
    <property type="match status" value="1"/>
</dbReference>
<dbReference type="PANTHER" id="PTHR30069:SF29">
    <property type="entry name" value="HEMOGLOBIN AND HEMOGLOBIN-HAPTOGLOBIN-BINDING PROTEIN 1-RELATED"/>
    <property type="match status" value="1"/>
</dbReference>
<dbReference type="SUPFAM" id="SSF56935">
    <property type="entry name" value="Porins"/>
    <property type="match status" value="1"/>
</dbReference>
<dbReference type="SUPFAM" id="SSF49464">
    <property type="entry name" value="Carboxypeptidase regulatory domain-like"/>
    <property type="match status" value="1"/>
</dbReference>
<dbReference type="InterPro" id="IPR023996">
    <property type="entry name" value="TonB-dep_OMP_SusC/RagA"/>
</dbReference>
<dbReference type="Gene3D" id="2.60.40.1120">
    <property type="entry name" value="Carboxypeptidase-like, regulatory domain"/>
    <property type="match status" value="1"/>
</dbReference>
<feature type="compositionally biased region" description="Polar residues" evidence="9">
    <location>
        <begin position="119"/>
        <end position="131"/>
    </location>
</feature>
<keyword evidence="5" id="KW-0798">TonB box</keyword>
<dbReference type="InterPro" id="IPR023997">
    <property type="entry name" value="TonB-dep_OMP_SusC/RagA_CS"/>
</dbReference>
<dbReference type="Gene3D" id="2.170.130.10">
    <property type="entry name" value="TonB-dependent receptor, plug domain"/>
    <property type="match status" value="1"/>
</dbReference>